<evidence type="ECO:0000313" key="1">
    <source>
        <dbReference type="EMBL" id="KAH7658120.1"/>
    </source>
</evidence>
<accession>A0ACB7UCZ8</accession>
<dbReference type="EC" id="3.1.1.1" evidence="1"/>
<keyword evidence="2" id="KW-1185">Reference proteome</keyword>
<keyword evidence="1" id="KW-0378">Hydrolase</keyword>
<proteinExistence type="predicted"/>
<comment type="caution">
    <text evidence="1">The sequence shown here is derived from an EMBL/GenBank/DDBJ whole genome shotgun (WGS) entry which is preliminary data.</text>
</comment>
<name>A0ACB7UCZ8_DIOAL</name>
<dbReference type="Proteomes" id="UP000827976">
    <property type="component" value="Chromosome 17"/>
</dbReference>
<sequence>MFSILMLTYKTITIKTKTRTHSSIFQSLPMKLQRPTLIIFLCFSCFQMTMSKNQYYYTSIFSFGDSLADTGNMLLSGALPFPSISNLPYGMTFFHHPTGRCSDGRLIVDFIAAAMGLPFLPPYLENGRSFKQGANFAFSGATALEPEFFRNKGLGPILWTNISLSAQLKWFEELKPSLCGSIKECSEYFSKSLFLVGEIGGNDYNYAFFLGKSMTEVKSYVPKVVKAIIISAERLINQGAVHLVVPGNLPIGCSAAYLTLYYTPNKAAYDNRNGCLKAFNSFAKYHNSLLQQSLETLRHKYPQARIMYADYYGAAIPFVHSPKHFGFSKGALLTCCGGGGLYNFNISARCGHPGSSACDDPSSYVNWDGIHLTEAAYAHISAALLNGTHSEPSILGFNFN</sequence>
<organism evidence="1 2">
    <name type="scientific">Dioscorea alata</name>
    <name type="common">Purple yam</name>
    <dbReference type="NCBI Taxonomy" id="55571"/>
    <lineage>
        <taxon>Eukaryota</taxon>
        <taxon>Viridiplantae</taxon>
        <taxon>Streptophyta</taxon>
        <taxon>Embryophyta</taxon>
        <taxon>Tracheophyta</taxon>
        <taxon>Spermatophyta</taxon>
        <taxon>Magnoliopsida</taxon>
        <taxon>Liliopsida</taxon>
        <taxon>Dioscoreales</taxon>
        <taxon>Dioscoreaceae</taxon>
        <taxon>Dioscorea</taxon>
    </lineage>
</organism>
<evidence type="ECO:0000313" key="2">
    <source>
        <dbReference type="Proteomes" id="UP000827976"/>
    </source>
</evidence>
<gene>
    <name evidence="1" type="ORF">IHE45_17G065600</name>
</gene>
<reference evidence="2" key="1">
    <citation type="journal article" date="2022" name="Nat. Commun.">
        <title>Chromosome evolution and the genetic basis of agronomically important traits in greater yam.</title>
        <authorList>
            <person name="Bredeson J.V."/>
            <person name="Lyons J.B."/>
            <person name="Oniyinde I.O."/>
            <person name="Okereke N.R."/>
            <person name="Kolade O."/>
            <person name="Nnabue I."/>
            <person name="Nwadili C.O."/>
            <person name="Hribova E."/>
            <person name="Parker M."/>
            <person name="Nwogha J."/>
            <person name="Shu S."/>
            <person name="Carlson J."/>
            <person name="Kariba R."/>
            <person name="Muthemba S."/>
            <person name="Knop K."/>
            <person name="Barton G.J."/>
            <person name="Sherwood A.V."/>
            <person name="Lopez-Montes A."/>
            <person name="Asiedu R."/>
            <person name="Jamnadass R."/>
            <person name="Muchugi A."/>
            <person name="Goodstein D."/>
            <person name="Egesi C.N."/>
            <person name="Featherston J."/>
            <person name="Asfaw A."/>
            <person name="Simpson G.G."/>
            <person name="Dolezel J."/>
            <person name="Hendre P.S."/>
            <person name="Van Deynze A."/>
            <person name="Kumar P.L."/>
            <person name="Obidiegwu J.E."/>
            <person name="Bhattacharjee R."/>
            <person name="Rokhsar D.S."/>
        </authorList>
    </citation>
    <scope>NUCLEOTIDE SEQUENCE [LARGE SCALE GENOMIC DNA]</scope>
    <source>
        <strain evidence="2">cv. TDa95/00328</strain>
    </source>
</reference>
<dbReference type="EMBL" id="CM037027">
    <property type="protein sequence ID" value="KAH7658120.1"/>
    <property type="molecule type" value="Genomic_DNA"/>
</dbReference>
<protein>
    <submittedName>
        <fullName evidence="1">GDSL lipase/esterase protein</fullName>
        <ecNumber evidence="1">3.1.1.1</ecNumber>
    </submittedName>
</protein>